<dbReference type="EMBL" id="CDOK01000175">
    <property type="protein sequence ID" value="CEN52928.1"/>
    <property type="molecule type" value="Genomic_DNA"/>
</dbReference>
<reference evidence="2" key="1">
    <citation type="submission" date="2015-01" db="EMBL/GenBank/DDBJ databases">
        <authorList>
            <person name="MANFREDI Pablo"/>
        </authorList>
    </citation>
    <scope>NUCLEOTIDE SEQUENCE [LARGE SCALE GENOMIC DNA]</scope>
    <source>
        <strain evidence="2">Cc11</strain>
    </source>
</reference>
<evidence type="ECO:0000313" key="1">
    <source>
        <dbReference type="EMBL" id="CEN52928.1"/>
    </source>
</evidence>
<protein>
    <submittedName>
        <fullName evidence="1">Uncharacterized protein</fullName>
    </submittedName>
</protein>
<accession>A0A0B7ISI3</accession>
<dbReference type="AlphaFoldDB" id="A0A0B7ISI3"/>
<evidence type="ECO:0000313" key="2">
    <source>
        <dbReference type="Proteomes" id="UP000039370"/>
    </source>
</evidence>
<dbReference type="Proteomes" id="UP000039370">
    <property type="component" value="Unassembled WGS sequence"/>
</dbReference>
<gene>
    <name evidence="1" type="ORF">CCAN11_310001</name>
</gene>
<organism evidence="1 2">
    <name type="scientific">Capnocytophaga canimorsus</name>
    <dbReference type="NCBI Taxonomy" id="28188"/>
    <lineage>
        <taxon>Bacteria</taxon>
        <taxon>Pseudomonadati</taxon>
        <taxon>Bacteroidota</taxon>
        <taxon>Flavobacteriia</taxon>
        <taxon>Flavobacteriales</taxon>
        <taxon>Flavobacteriaceae</taxon>
        <taxon>Capnocytophaga</taxon>
    </lineage>
</organism>
<name>A0A0B7ISI3_9FLAO</name>
<proteinExistence type="predicted"/>
<sequence>MIDRFLETNPKIEPFTRICIEYQILANEVKTDPHQLMTETFGSSLCKQRNISRQFKLMKFNLKSRKWLLCRPNKNN</sequence>